<dbReference type="PANTHER" id="PTHR12917">
    <property type="entry name" value="ASPARTYL PROTEASE DDI-RELATED"/>
    <property type="match status" value="1"/>
</dbReference>
<gene>
    <name evidence="7" type="ORF">EANT1437_LOCUS6177</name>
</gene>
<evidence type="ECO:0000256" key="4">
    <source>
        <dbReference type="ARBA" id="ARBA00022801"/>
    </source>
</evidence>
<dbReference type="AlphaFoldDB" id="A0A7S2W4P4"/>
<comment type="similarity">
    <text evidence="1">Belongs to the DDI1 family.</text>
</comment>
<evidence type="ECO:0000256" key="1">
    <source>
        <dbReference type="ARBA" id="ARBA00009136"/>
    </source>
</evidence>
<dbReference type="InterPro" id="IPR019103">
    <property type="entry name" value="Peptidase_aspartic_DDI1-type"/>
</dbReference>
<feature type="compositionally biased region" description="Basic and acidic residues" evidence="5">
    <location>
        <begin position="442"/>
        <end position="457"/>
    </location>
</feature>
<name>A0A7S2W4P4_9STRA</name>
<keyword evidence="2" id="KW-0645">Protease</keyword>
<evidence type="ECO:0000313" key="7">
    <source>
        <dbReference type="EMBL" id="CAD9668190.1"/>
    </source>
</evidence>
<dbReference type="Gene3D" id="2.40.70.10">
    <property type="entry name" value="Acid Proteases"/>
    <property type="match status" value="1"/>
</dbReference>
<accession>A0A7S2W4P4</accession>
<reference evidence="7" key="1">
    <citation type="submission" date="2021-01" db="EMBL/GenBank/DDBJ databases">
        <authorList>
            <person name="Corre E."/>
            <person name="Pelletier E."/>
            <person name="Niang G."/>
            <person name="Scheremetjew M."/>
            <person name="Finn R."/>
            <person name="Kale V."/>
            <person name="Holt S."/>
            <person name="Cochrane G."/>
            <person name="Meng A."/>
            <person name="Brown T."/>
            <person name="Cohen L."/>
        </authorList>
    </citation>
    <scope>NUCLEOTIDE SEQUENCE</scope>
    <source>
        <strain evidence="7">CCMP1452</strain>
    </source>
</reference>
<proteinExistence type="inferred from homology"/>
<dbReference type="Pfam" id="PF09668">
    <property type="entry name" value="Asp_protease"/>
    <property type="match status" value="1"/>
</dbReference>
<organism evidence="7">
    <name type="scientific">Eucampia antarctica</name>
    <dbReference type="NCBI Taxonomy" id="49252"/>
    <lineage>
        <taxon>Eukaryota</taxon>
        <taxon>Sar</taxon>
        <taxon>Stramenopiles</taxon>
        <taxon>Ochrophyta</taxon>
        <taxon>Bacillariophyta</taxon>
        <taxon>Mediophyceae</taxon>
        <taxon>Biddulphiophycidae</taxon>
        <taxon>Hemiaulales</taxon>
        <taxon>Hemiaulaceae</taxon>
        <taxon>Eucampia</taxon>
    </lineage>
</organism>
<evidence type="ECO:0000256" key="3">
    <source>
        <dbReference type="ARBA" id="ARBA00022750"/>
    </source>
</evidence>
<feature type="domain" description="Aspartic peptidase DDI1-type" evidence="6">
    <location>
        <begin position="261"/>
        <end position="375"/>
    </location>
</feature>
<keyword evidence="4" id="KW-0378">Hydrolase</keyword>
<dbReference type="EMBL" id="HBHI01012033">
    <property type="protein sequence ID" value="CAD9668190.1"/>
    <property type="molecule type" value="Transcribed_RNA"/>
</dbReference>
<sequence length="457" mass="50746">MASTQSSNDEIIITFTYVETGQTESITVSSSDTTLKSAREWACALFGLGDGIQLVHDGRVFETTSALSLREANIKHGDMIAVTKTQRKQQQSLDFSNILANNAPTASSNNNNNTGGLTFDLNALSSGITSTASTTQEPVEWSGMTLDDAMQRNPNPSQLVPLLLKNETLMKQLNHHSPNLAHKLKSTKNNLEEAIRLWRAEMFKGSLGMFTKSSEKNRKRSQMEARLRQDPMDEEANAYFGDEIRNRNVEQQYLQMMEDYPESMGRVLMLYIDAIVNGHAIQAFVDSGAQNTIMSSACAERCGLLHLLDTRFEGIAVGVGTGKILGRVHVAQLQIGTRYFPCSITIMDSEKGLGDKNMDFLFGLDMLKRHRCKIDLGSNALVFSISKNDGDIEYMEAPFLHEKDLEESKGGTKGFNADKSNEELTKRMLEVNQDDDNMDVDSNNKNDGEETKDPPKS</sequence>
<dbReference type="GO" id="GO:0004190">
    <property type="term" value="F:aspartic-type endopeptidase activity"/>
    <property type="evidence" value="ECO:0007669"/>
    <property type="project" value="UniProtKB-KW"/>
</dbReference>
<dbReference type="SUPFAM" id="SSF50630">
    <property type="entry name" value="Acid proteases"/>
    <property type="match status" value="1"/>
</dbReference>
<evidence type="ECO:0000256" key="2">
    <source>
        <dbReference type="ARBA" id="ARBA00022670"/>
    </source>
</evidence>
<evidence type="ECO:0000256" key="5">
    <source>
        <dbReference type="SAM" id="MobiDB-lite"/>
    </source>
</evidence>
<protein>
    <recommendedName>
        <fullName evidence="6">Aspartic peptidase DDI1-type domain-containing protein</fullName>
    </recommendedName>
</protein>
<feature type="compositionally biased region" description="Basic and acidic residues" evidence="5">
    <location>
        <begin position="419"/>
        <end position="429"/>
    </location>
</feature>
<feature type="region of interest" description="Disordered" evidence="5">
    <location>
        <begin position="405"/>
        <end position="457"/>
    </location>
</feature>
<dbReference type="GO" id="GO:0006508">
    <property type="term" value="P:proteolysis"/>
    <property type="evidence" value="ECO:0007669"/>
    <property type="project" value="UniProtKB-KW"/>
</dbReference>
<evidence type="ECO:0000259" key="6">
    <source>
        <dbReference type="Pfam" id="PF09668"/>
    </source>
</evidence>
<dbReference type="PANTHER" id="PTHR12917:SF1">
    <property type="entry name" value="AT13091P"/>
    <property type="match status" value="1"/>
</dbReference>
<dbReference type="CDD" id="cd05479">
    <property type="entry name" value="RP_DDI"/>
    <property type="match status" value="1"/>
</dbReference>
<dbReference type="InterPro" id="IPR021109">
    <property type="entry name" value="Peptidase_aspartic_dom_sf"/>
</dbReference>
<keyword evidence="3" id="KW-0064">Aspartyl protease</keyword>